<dbReference type="EMBL" id="CP001758">
    <property type="protein sequence ID" value="ADG40417.1"/>
    <property type="molecule type" value="Genomic_DNA"/>
</dbReference>
<name>D5T2B8_LEUKI</name>
<dbReference type="HOGENOM" id="CLU_1376693_0_0_9"/>
<evidence type="ECO:0000313" key="1">
    <source>
        <dbReference type="EMBL" id="ADG40417.1"/>
    </source>
</evidence>
<dbReference type="AlphaFoldDB" id="D5T2B8"/>
<dbReference type="RefSeq" id="WP_013103013.1">
    <property type="nucleotide sequence ID" value="NC_014136.1"/>
</dbReference>
<gene>
    <name evidence="1" type="ordered locus">LKI_04375</name>
</gene>
<organism evidence="1 2">
    <name type="scientific">Leuconostoc kimchii (strain IMSNU 11154 / KCTC 2386 / IH25)</name>
    <dbReference type="NCBI Taxonomy" id="762051"/>
    <lineage>
        <taxon>Bacteria</taxon>
        <taxon>Bacillati</taxon>
        <taxon>Bacillota</taxon>
        <taxon>Bacilli</taxon>
        <taxon>Lactobacillales</taxon>
        <taxon>Lactobacillaceae</taxon>
        <taxon>Leuconostoc</taxon>
    </lineage>
</organism>
<dbReference type="STRING" id="762051.LKI_04375"/>
<accession>D5T2B8</accession>
<evidence type="ECO:0000313" key="2">
    <source>
        <dbReference type="Proteomes" id="UP000002362"/>
    </source>
</evidence>
<protein>
    <submittedName>
        <fullName evidence="1">Uncharacterized protein</fullName>
    </submittedName>
</protein>
<dbReference type="KEGG" id="lki:LKI_04375"/>
<sequence length="198" mass="22546">MFWIIIIVGFIVLMAIGQAVEGMNRARMGTNINDMRKMMKNGGPQQTNVKQQGPRVDATVTNNDQLIINKLLQDKDFMSTVVQYEDYDNYNAINLNLPLEDLNEGLNLFSKREATVRDLLFDDENRIYVYALPFVKNIAAQMEKNKIKANSTASYYKQGEMNKITDAELIDKDKMIGLIKGTMSSNSKSLFNKSRTKV</sequence>
<dbReference type="Proteomes" id="UP000002362">
    <property type="component" value="Chromosome"/>
</dbReference>
<proteinExistence type="predicted"/>
<dbReference type="PATRIC" id="fig|762051.18.peg.883"/>
<reference evidence="1 2" key="1">
    <citation type="journal article" date="2010" name="J. Bacteriol.">
        <title>Complete genome sequence analysis of Leuconostoc kimchii IMSNU 11154.</title>
        <authorList>
            <person name="Oh H.M."/>
            <person name="Cho Y.J."/>
            <person name="Kim B.K."/>
            <person name="Roe J.H."/>
            <person name="Kang S.O."/>
            <person name="Nahm B.H."/>
            <person name="Jeong G."/>
            <person name="Han H.U."/>
            <person name="Chun J."/>
        </authorList>
    </citation>
    <scope>NUCLEOTIDE SEQUENCE [LARGE SCALE GENOMIC DNA]</scope>
    <source>
        <strain evidence="2">IMSNU 11154 / KCTC 2386 / IH25</strain>
    </source>
</reference>